<evidence type="ECO:0000313" key="3">
    <source>
        <dbReference type="EMBL" id="QJA71267.1"/>
    </source>
</evidence>
<proteinExistence type="predicted"/>
<evidence type="ECO:0000313" key="2">
    <source>
        <dbReference type="EMBL" id="QJA56835.1"/>
    </source>
</evidence>
<dbReference type="AlphaFoldDB" id="A0A6M3JR37"/>
<protein>
    <submittedName>
        <fullName evidence="3">Uncharacterized protein</fullName>
    </submittedName>
</protein>
<dbReference type="EMBL" id="MT141240">
    <property type="protein sequence ID" value="QJA56835.1"/>
    <property type="molecule type" value="Genomic_DNA"/>
</dbReference>
<name>A0A6M3JR37_9ZZZZ</name>
<dbReference type="EMBL" id="MT141860">
    <property type="protein sequence ID" value="QJA71267.1"/>
    <property type="molecule type" value="Genomic_DNA"/>
</dbReference>
<accession>A0A6M3JR37</accession>
<evidence type="ECO:0000256" key="1">
    <source>
        <dbReference type="SAM" id="MobiDB-lite"/>
    </source>
</evidence>
<organism evidence="3">
    <name type="scientific">viral metagenome</name>
    <dbReference type="NCBI Taxonomy" id="1070528"/>
    <lineage>
        <taxon>unclassified sequences</taxon>
        <taxon>metagenomes</taxon>
        <taxon>organismal metagenomes</taxon>
    </lineage>
</organism>
<feature type="region of interest" description="Disordered" evidence="1">
    <location>
        <begin position="51"/>
        <end position="71"/>
    </location>
</feature>
<reference evidence="3" key="1">
    <citation type="submission" date="2020-03" db="EMBL/GenBank/DDBJ databases">
        <title>The deep terrestrial virosphere.</title>
        <authorList>
            <person name="Holmfeldt K."/>
            <person name="Nilsson E."/>
            <person name="Simone D."/>
            <person name="Lopez-Fernandez M."/>
            <person name="Wu X."/>
            <person name="de Brujin I."/>
            <person name="Lundin D."/>
            <person name="Andersson A."/>
            <person name="Bertilsson S."/>
            <person name="Dopson M."/>
        </authorList>
    </citation>
    <scope>NUCLEOTIDE SEQUENCE</scope>
    <source>
        <strain evidence="3">MM415A03300</strain>
        <strain evidence="2">MM415B01784</strain>
    </source>
</reference>
<gene>
    <name evidence="3" type="ORF">MM415A03300_0005</name>
    <name evidence="2" type="ORF">MM415B01784_0025</name>
</gene>
<sequence length="71" mass="7786">MSDKEILMDYVKIAPLDDLRALALEYAVALGYEELAIVTAEIKERNAQDRQLTKAMMNGGNGGKNESGRKG</sequence>